<sequence>MSAWSAGLTIMGNDAVSSKALHNCKVEAVGELKIAGIMAVVNLTRRRERIEYDLNRGGTEFQPNTRNFPARCLYIRVIIHDYNNNFD</sequence>
<evidence type="ECO:0000313" key="1">
    <source>
        <dbReference type="EnsemblMetazoa" id="GMOY003792-PA"/>
    </source>
</evidence>
<dbReference type="Proteomes" id="UP000092444">
    <property type="component" value="Unassembled WGS sequence"/>
</dbReference>
<protein>
    <submittedName>
        <fullName evidence="1">Uncharacterized protein</fullName>
    </submittedName>
</protein>
<keyword evidence="2" id="KW-1185">Reference proteome</keyword>
<accession>A0A1B0FJ38</accession>
<dbReference type="EnsemblMetazoa" id="GMOY003792-RA">
    <property type="protein sequence ID" value="GMOY003792-PA"/>
    <property type="gene ID" value="GMOY003792"/>
</dbReference>
<reference evidence="1" key="1">
    <citation type="submission" date="2020-05" db="UniProtKB">
        <authorList>
            <consortium name="EnsemblMetazoa"/>
        </authorList>
    </citation>
    <scope>IDENTIFICATION</scope>
    <source>
        <strain evidence="1">Yale</strain>
    </source>
</reference>
<evidence type="ECO:0000313" key="2">
    <source>
        <dbReference type="Proteomes" id="UP000092444"/>
    </source>
</evidence>
<dbReference type="EMBL" id="CCAG010004256">
    <property type="status" value="NOT_ANNOTATED_CDS"/>
    <property type="molecule type" value="Genomic_DNA"/>
</dbReference>
<organism evidence="1 2">
    <name type="scientific">Glossina morsitans morsitans</name>
    <name type="common">Savannah tsetse fly</name>
    <dbReference type="NCBI Taxonomy" id="37546"/>
    <lineage>
        <taxon>Eukaryota</taxon>
        <taxon>Metazoa</taxon>
        <taxon>Ecdysozoa</taxon>
        <taxon>Arthropoda</taxon>
        <taxon>Hexapoda</taxon>
        <taxon>Insecta</taxon>
        <taxon>Pterygota</taxon>
        <taxon>Neoptera</taxon>
        <taxon>Endopterygota</taxon>
        <taxon>Diptera</taxon>
        <taxon>Brachycera</taxon>
        <taxon>Muscomorpha</taxon>
        <taxon>Hippoboscoidea</taxon>
        <taxon>Glossinidae</taxon>
        <taxon>Glossina</taxon>
    </lineage>
</organism>
<dbReference type="VEuPathDB" id="VectorBase:GMOY003792"/>
<name>A0A1B0FJ38_GLOMM</name>
<proteinExistence type="predicted"/>
<dbReference type="AlphaFoldDB" id="A0A1B0FJ38"/>